<evidence type="ECO:0000313" key="1">
    <source>
        <dbReference type="EMBL" id="OGD33976.1"/>
    </source>
</evidence>
<organism evidence="1 2">
    <name type="scientific">Candidatus Azambacteria bacterium RIFCSPLOWO2_01_FULL_46_25</name>
    <dbReference type="NCBI Taxonomy" id="1797298"/>
    <lineage>
        <taxon>Bacteria</taxon>
        <taxon>Candidatus Azamiibacteriota</taxon>
    </lineage>
</organism>
<proteinExistence type="predicted"/>
<comment type="caution">
    <text evidence="1">The sequence shown here is derived from an EMBL/GenBank/DDBJ whole genome shotgun (WGS) entry which is preliminary data.</text>
</comment>
<dbReference type="AlphaFoldDB" id="A0A1F5BTR5"/>
<gene>
    <name evidence="1" type="ORF">A2988_00620</name>
</gene>
<evidence type="ECO:0000313" key="2">
    <source>
        <dbReference type="Proteomes" id="UP000176650"/>
    </source>
</evidence>
<dbReference type="STRING" id="1797298.A2988_00620"/>
<protein>
    <submittedName>
        <fullName evidence="1">Uncharacterized protein</fullName>
    </submittedName>
</protein>
<accession>A0A1F5BTR5</accession>
<dbReference type="EMBL" id="MEYS01000002">
    <property type="protein sequence ID" value="OGD33976.1"/>
    <property type="molecule type" value="Genomic_DNA"/>
</dbReference>
<reference evidence="1 2" key="1">
    <citation type="journal article" date="2016" name="Nat. Commun.">
        <title>Thousands of microbial genomes shed light on interconnected biogeochemical processes in an aquifer system.</title>
        <authorList>
            <person name="Anantharaman K."/>
            <person name="Brown C.T."/>
            <person name="Hug L.A."/>
            <person name="Sharon I."/>
            <person name="Castelle C.J."/>
            <person name="Probst A.J."/>
            <person name="Thomas B.C."/>
            <person name="Singh A."/>
            <person name="Wilkins M.J."/>
            <person name="Karaoz U."/>
            <person name="Brodie E.L."/>
            <person name="Williams K.H."/>
            <person name="Hubbard S.S."/>
            <person name="Banfield J.F."/>
        </authorList>
    </citation>
    <scope>NUCLEOTIDE SEQUENCE [LARGE SCALE GENOMIC DNA]</scope>
</reference>
<dbReference type="Proteomes" id="UP000176650">
    <property type="component" value="Unassembled WGS sequence"/>
</dbReference>
<sequence>MFFQKKDISEEGRRVLTELFRHALSYEASVENFLRACEEEYRLTWQYQDSWYRADPAAVDVRGIQNRAACENICRALKIPSLPGKEPHIPMDSFSVEAGPFTYRFSGVIGSGRRTVLREKEAIDFRECKIVRIIIDEPMVLMPNGCTAYAMHVTAHPVRSLKRV</sequence>
<name>A0A1F5BTR5_9BACT</name>